<name>A0A918GJM4_9PSEU</name>
<reference evidence="1" key="1">
    <citation type="journal article" date="2014" name="Int. J. Syst. Evol. Microbiol.">
        <title>Complete genome sequence of Corynebacterium casei LMG S-19264T (=DSM 44701T), isolated from a smear-ripened cheese.</title>
        <authorList>
            <consortium name="US DOE Joint Genome Institute (JGI-PGF)"/>
            <person name="Walter F."/>
            <person name="Albersmeier A."/>
            <person name="Kalinowski J."/>
            <person name="Ruckert C."/>
        </authorList>
    </citation>
    <scope>NUCLEOTIDE SEQUENCE</scope>
    <source>
        <strain evidence="1">JCM 3276</strain>
    </source>
</reference>
<protein>
    <recommendedName>
        <fullName evidence="3">SGNH hydrolase-type esterase domain-containing protein</fullName>
    </recommendedName>
</protein>
<dbReference type="EMBL" id="BMRB01000003">
    <property type="protein sequence ID" value="GGS41803.1"/>
    <property type="molecule type" value="Genomic_DNA"/>
</dbReference>
<gene>
    <name evidence="1" type="ORF">GCM10010171_40640</name>
</gene>
<evidence type="ECO:0008006" key="3">
    <source>
        <dbReference type="Google" id="ProtNLM"/>
    </source>
</evidence>
<comment type="caution">
    <text evidence="1">The sequence shown here is derived from an EMBL/GenBank/DDBJ whole genome shotgun (WGS) entry which is preliminary data.</text>
</comment>
<sequence>MLVLGVGGMDTLPSPVPTYLREGIRYLHSDRVRRCVRSAYLRSMPYLSRVSRRVALPPALSVRYLDRTLGAIRALRPSLPAVAVLPSVHRSEGYAGVHHGRAAAVRAITSWAASNGVPLLDLADIVGDHVLSGQGNPDGIHWGWQAHEQVGKAFAELIGPLLD</sequence>
<dbReference type="AlphaFoldDB" id="A0A918GJM4"/>
<accession>A0A918GJM4</accession>
<reference evidence="1" key="2">
    <citation type="submission" date="2020-09" db="EMBL/GenBank/DDBJ databases">
        <authorList>
            <person name="Sun Q."/>
            <person name="Ohkuma M."/>
        </authorList>
    </citation>
    <scope>NUCLEOTIDE SEQUENCE</scope>
    <source>
        <strain evidence="1">JCM 3276</strain>
    </source>
</reference>
<dbReference type="SUPFAM" id="SSF52266">
    <property type="entry name" value="SGNH hydrolase"/>
    <property type="match status" value="1"/>
</dbReference>
<keyword evidence="2" id="KW-1185">Reference proteome</keyword>
<dbReference type="Proteomes" id="UP000660680">
    <property type="component" value="Unassembled WGS sequence"/>
</dbReference>
<proteinExistence type="predicted"/>
<organism evidence="1 2">
    <name type="scientific">Actinokineospora fastidiosa</name>
    <dbReference type="NCBI Taxonomy" id="1816"/>
    <lineage>
        <taxon>Bacteria</taxon>
        <taxon>Bacillati</taxon>
        <taxon>Actinomycetota</taxon>
        <taxon>Actinomycetes</taxon>
        <taxon>Pseudonocardiales</taxon>
        <taxon>Pseudonocardiaceae</taxon>
        <taxon>Actinokineospora</taxon>
    </lineage>
</organism>
<evidence type="ECO:0000313" key="2">
    <source>
        <dbReference type="Proteomes" id="UP000660680"/>
    </source>
</evidence>
<evidence type="ECO:0000313" key="1">
    <source>
        <dbReference type="EMBL" id="GGS41803.1"/>
    </source>
</evidence>